<gene>
    <name evidence="9" type="ORF">B0680_08135</name>
</gene>
<organism evidence="9 10">
    <name type="scientific">Moraxella pluranimalium</name>
    <dbReference type="NCBI Taxonomy" id="470453"/>
    <lineage>
        <taxon>Bacteria</taxon>
        <taxon>Pseudomonadati</taxon>
        <taxon>Pseudomonadota</taxon>
        <taxon>Gammaproteobacteria</taxon>
        <taxon>Moraxellales</taxon>
        <taxon>Moraxellaceae</taxon>
        <taxon>Moraxella</taxon>
    </lineage>
</organism>
<evidence type="ECO:0000256" key="6">
    <source>
        <dbReference type="ARBA" id="ARBA00023136"/>
    </source>
</evidence>
<comment type="caution">
    <text evidence="9">The sequence shown here is derived from an EMBL/GenBank/DDBJ whole genome shotgun (WGS) entry which is preliminary data.</text>
</comment>
<dbReference type="RefSeq" id="WP_078254612.1">
    <property type="nucleotide sequence ID" value="NZ_MUYU01000019.1"/>
</dbReference>
<name>A0A1T0CLT3_9GAMM</name>
<evidence type="ECO:0000313" key="10">
    <source>
        <dbReference type="Proteomes" id="UP000189800"/>
    </source>
</evidence>
<evidence type="ECO:0000256" key="1">
    <source>
        <dbReference type="ARBA" id="ARBA00004401"/>
    </source>
</evidence>
<proteinExistence type="predicted"/>
<keyword evidence="7" id="KW-0131">Cell cycle</keyword>
<dbReference type="Proteomes" id="UP000189800">
    <property type="component" value="Unassembled WGS sequence"/>
</dbReference>
<dbReference type="STRING" id="470453.B0680_08135"/>
<evidence type="ECO:0000313" key="9">
    <source>
        <dbReference type="EMBL" id="OOS23121.1"/>
    </source>
</evidence>
<sequence>MSSPKLSNFINENTQAIRTNFTTVLRVILAILVLLIFWTALSIVEQTNERHQVHIQIRKLDLELSDLRTEEQRLMIEQQTFSATPQVASRAVSELGMFFPTGENRRVIAPSAGQTQSEKQGK</sequence>
<keyword evidence="3 9" id="KW-0132">Cell division</keyword>
<evidence type="ECO:0000256" key="7">
    <source>
        <dbReference type="ARBA" id="ARBA00023306"/>
    </source>
</evidence>
<keyword evidence="5 8" id="KW-1133">Transmembrane helix</keyword>
<dbReference type="GO" id="GO:0051301">
    <property type="term" value="P:cell division"/>
    <property type="evidence" value="ECO:0007669"/>
    <property type="project" value="UniProtKB-KW"/>
</dbReference>
<evidence type="ECO:0000256" key="3">
    <source>
        <dbReference type="ARBA" id="ARBA00022618"/>
    </source>
</evidence>
<dbReference type="InterPro" id="IPR011922">
    <property type="entry name" value="Cell_div_FtsL"/>
</dbReference>
<evidence type="ECO:0000256" key="4">
    <source>
        <dbReference type="ARBA" id="ARBA00022692"/>
    </source>
</evidence>
<dbReference type="Pfam" id="PF04999">
    <property type="entry name" value="FtsL"/>
    <property type="match status" value="1"/>
</dbReference>
<dbReference type="GO" id="GO:0005886">
    <property type="term" value="C:plasma membrane"/>
    <property type="evidence" value="ECO:0007669"/>
    <property type="project" value="UniProtKB-SubCell"/>
</dbReference>
<accession>A0A1T0CLT3</accession>
<keyword evidence="6 8" id="KW-0472">Membrane</keyword>
<dbReference type="AlphaFoldDB" id="A0A1T0CLT3"/>
<dbReference type="OrthoDB" id="5298556at2"/>
<feature type="transmembrane region" description="Helical" evidence="8">
    <location>
        <begin position="21"/>
        <end position="41"/>
    </location>
</feature>
<reference evidence="9 10" key="1">
    <citation type="submission" date="2017-02" db="EMBL/GenBank/DDBJ databases">
        <title>Draft genome sequence of Moraxella pluranimalium CCUG 54913T type strain.</title>
        <authorList>
            <person name="Salva-Serra F."/>
            <person name="Engstrom-Jakobsson H."/>
            <person name="Thorell K."/>
            <person name="Jaen-Luchoro D."/>
            <person name="Gonzales-Siles L."/>
            <person name="Karlsson R."/>
            <person name="Yazdan S."/>
            <person name="Boulund F."/>
            <person name="Johnning A."/>
            <person name="Engstrand L."/>
            <person name="Kristiansson E."/>
            <person name="Moore E."/>
        </authorList>
    </citation>
    <scope>NUCLEOTIDE SEQUENCE [LARGE SCALE GENOMIC DNA]</scope>
    <source>
        <strain evidence="9 10">CCUG 54913</strain>
    </source>
</reference>
<keyword evidence="10" id="KW-1185">Reference proteome</keyword>
<keyword evidence="4 8" id="KW-0812">Transmembrane</keyword>
<dbReference type="EMBL" id="MUYU01000019">
    <property type="protein sequence ID" value="OOS23121.1"/>
    <property type="molecule type" value="Genomic_DNA"/>
</dbReference>
<evidence type="ECO:0000256" key="2">
    <source>
        <dbReference type="ARBA" id="ARBA00022475"/>
    </source>
</evidence>
<evidence type="ECO:0000256" key="5">
    <source>
        <dbReference type="ARBA" id="ARBA00022989"/>
    </source>
</evidence>
<protein>
    <submittedName>
        <fullName evidence="9">Cell division protein FtsL</fullName>
    </submittedName>
</protein>
<evidence type="ECO:0000256" key="8">
    <source>
        <dbReference type="SAM" id="Phobius"/>
    </source>
</evidence>
<comment type="subcellular location">
    <subcellularLocation>
        <location evidence="1">Cell membrane</location>
        <topology evidence="1">Single-pass type II membrane protein</topology>
    </subcellularLocation>
</comment>
<keyword evidence="2" id="KW-1003">Cell membrane</keyword>